<evidence type="ECO:0000256" key="6">
    <source>
        <dbReference type="SAM" id="Phobius"/>
    </source>
</evidence>
<accession>A0A2T5BSG1</accession>
<feature type="transmembrane region" description="Helical" evidence="6">
    <location>
        <begin position="92"/>
        <end position="114"/>
    </location>
</feature>
<evidence type="ECO:0000256" key="5">
    <source>
        <dbReference type="ARBA" id="ARBA00023136"/>
    </source>
</evidence>
<dbReference type="OrthoDB" id="196472at2"/>
<keyword evidence="5 6" id="KW-0472">Membrane</keyword>
<dbReference type="GO" id="GO:0020037">
    <property type="term" value="F:heme binding"/>
    <property type="evidence" value="ECO:0007669"/>
    <property type="project" value="TreeGrafter"/>
</dbReference>
<evidence type="ECO:0000313" key="8">
    <source>
        <dbReference type="EMBL" id="PTN02181.1"/>
    </source>
</evidence>
<evidence type="ECO:0000256" key="2">
    <source>
        <dbReference type="ARBA" id="ARBA00022475"/>
    </source>
</evidence>
<dbReference type="InterPro" id="IPR011577">
    <property type="entry name" value="Cyt_b561_bac/Ni-Hgenase"/>
</dbReference>
<dbReference type="Gene3D" id="1.20.950.20">
    <property type="entry name" value="Transmembrane di-heme cytochromes, Chain C"/>
    <property type="match status" value="1"/>
</dbReference>
<keyword evidence="3 6" id="KW-0812">Transmembrane</keyword>
<dbReference type="GO" id="GO:0009055">
    <property type="term" value="F:electron transfer activity"/>
    <property type="evidence" value="ECO:0007669"/>
    <property type="project" value="InterPro"/>
</dbReference>
<comment type="subcellular location">
    <subcellularLocation>
        <location evidence="1">Cell membrane</location>
        <topology evidence="1">Multi-pass membrane protein</topology>
    </subcellularLocation>
</comment>
<gene>
    <name evidence="8" type="ORF">C8N32_108133</name>
</gene>
<dbReference type="EMBL" id="QAAA01000008">
    <property type="protein sequence ID" value="PTN02181.1"/>
    <property type="molecule type" value="Genomic_DNA"/>
</dbReference>
<dbReference type="RefSeq" id="WP_107892431.1">
    <property type="nucleotide sequence ID" value="NZ_NHSI01000061.1"/>
</dbReference>
<evidence type="ECO:0000313" key="9">
    <source>
        <dbReference type="Proteomes" id="UP000243859"/>
    </source>
</evidence>
<dbReference type="SUPFAM" id="SSF81342">
    <property type="entry name" value="Transmembrane di-heme cytochromes"/>
    <property type="match status" value="1"/>
</dbReference>
<name>A0A2T5BSG1_9RHOB</name>
<feature type="domain" description="Cytochrome b561 bacterial/Ni-hydrogenase" evidence="7">
    <location>
        <begin position="4"/>
        <end position="186"/>
    </location>
</feature>
<dbReference type="GO" id="GO:0022904">
    <property type="term" value="P:respiratory electron transport chain"/>
    <property type="evidence" value="ECO:0007669"/>
    <property type="project" value="InterPro"/>
</dbReference>
<dbReference type="GO" id="GO:0005886">
    <property type="term" value="C:plasma membrane"/>
    <property type="evidence" value="ECO:0007669"/>
    <property type="project" value="UniProtKB-SubCell"/>
</dbReference>
<evidence type="ECO:0000256" key="1">
    <source>
        <dbReference type="ARBA" id="ARBA00004651"/>
    </source>
</evidence>
<keyword evidence="4 6" id="KW-1133">Transmembrane helix</keyword>
<keyword evidence="2" id="KW-1003">Cell membrane</keyword>
<sequence length="197" mass="21586">MIKVWDPFLRAFHWALVAAFAIVWLAADENQDLHEAAGYAVAFLISLRVIWGFIGPRYARFAQFLRGPETVRTYLGDMAAGRERRYLGHNPAGAAMILAMLMALAGTALTGWLMESSERQAMLPEMPALIAPVYADSGEHHAESTLEEVHETLANLLLLMAAVHVGGVIWASRKHHENLAVAMITGEKRAPGEGDIA</sequence>
<dbReference type="PANTHER" id="PTHR30485">
    <property type="entry name" value="NI/FE-HYDROGENASE 1 B-TYPE CYTOCHROME SUBUNIT"/>
    <property type="match status" value="1"/>
</dbReference>
<comment type="caution">
    <text evidence="8">The sequence shown here is derived from an EMBL/GenBank/DDBJ whole genome shotgun (WGS) entry which is preliminary data.</text>
</comment>
<dbReference type="InterPro" id="IPR016174">
    <property type="entry name" value="Di-haem_cyt_TM"/>
</dbReference>
<feature type="transmembrane region" description="Helical" evidence="6">
    <location>
        <begin position="7"/>
        <end position="27"/>
    </location>
</feature>
<protein>
    <submittedName>
        <fullName evidence="8">Cytochrome b</fullName>
    </submittedName>
</protein>
<organism evidence="8 9">
    <name type="scientific">Rhodovulum imhoffii</name>
    <dbReference type="NCBI Taxonomy" id="365340"/>
    <lineage>
        <taxon>Bacteria</taxon>
        <taxon>Pseudomonadati</taxon>
        <taxon>Pseudomonadota</taxon>
        <taxon>Alphaproteobacteria</taxon>
        <taxon>Rhodobacterales</taxon>
        <taxon>Paracoccaceae</taxon>
        <taxon>Rhodovulum</taxon>
    </lineage>
</organism>
<dbReference type="Pfam" id="PF01292">
    <property type="entry name" value="Ni_hydr_CYTB"/>
    <property type="match status" value="1"/>
</dbReference>
<reference evidence="8 9" key="1">
    <citation type="submission" date="2018-04" db="EMBL/GenBank/DDBJ databases">
        <title>Genomic Encyclopedia of Archaeal and Bacterial Type Strains, Phase II (KMG-II): from individual species to whole genera.</title>
        <authorList>
            <person name="Goeker M."/>
        </authorList>
    </citation>
    <scope>NUCLEOTIDE SEQUENCE [LARGE SCALE GENOMIC DNA]</scope>
    <source>
        <strain evidence="8 9">DSM 18064</strain>
    </source>
</reference>
<dbReference type="InterPro" id="IPR051542">
    <property type="entry name" value="Hydrogenase_cytochrome"/>
</dbReference>
<dbReference type="Proteomes" id="UP000243859">
    <property type="component" value="Unassembled WGS sequence"/>
</dbReference>
<dbReference type="AlphaFoldDB" id="A0A2T5BSG1"/>
<evidence type="ECO:0000256" key="4">
    <source>
        <dbReference type="ARBA" id="ARBA00022989"/>
    </source>
</evidence>
<evidence type="ECO:0000256" key="3">
    <source>
        <dbReference type="ARBA" id="ARBA00022692"/>
    </source>
</evidence>
<keyword evidence="9" id="KW-1185">Reference proteome</keyword>
<evidence type="ECO:0000259" key="7">
    <source>
        <dbReference type="Pfam" id="PF01292"/>
    </source>
</evidence>
<feature type="transmembrane region" description="Helical" evidence="6">
    <location>
        <begin position="39"/>
        <end position="59"/>
    </location>
</feature>
<proteinExistence type="predicted"/>
<dbReference type="PANTHER" id="PTHR30485:SF2">
    <property type="entry name" value="BLL0597 PROTEIN"/>
    <property type="match status" value="1"/>
</dbReference>